<protein>
    <submittedName>
        <fullName evidence="2">Uncharacterized protein</fullName>
    </submittedName>
</protein>
<evidence type="ECO:0000313" key="3">
    <source>
        <dbReference type="Proteomes" id="UP001054945"/>
    </source>
</evidence>
<gene>
    <name evidence="2" type="ORF">CEXT_708271</name>
</gene>
<dbReference type="EMBL" id="BPLR01005641">
    <property type="protein sequence ID" value="GIY03926.1"/>
    <property type="molecule type" value="Genomic_DNA"/>
</dbReference>
<proteinExistence type="predicted"/>
<evidence type="ECO:0000256" key="1">
    <source>
        <dbReference type="SAM" id="MobiDB-lite"/>
    </source>
</evidence>
<evidence type="ECO:0000313" key="2">
    <source>
        <dbReference type="EMBL" id="GIY03926.1"/>
    </source>
</evidence>
<name>A0AAV4Q768_CAEEX</name>
<keyword evidence="3" id="KW-1185">Reference proteome</keyword>
<comment type="caution">
    <text evidence="2">The sequence shown here is derived from an EMBL/GenBank/DDBJ whole genome shotgun (WGS) entry which is preliminary data.</text>
</comment>
<dbReference type="Proteomes" id="UP001054945">
    <property type="component" value="Unassembled WGS sequence"/>
</dbReference>
<reference evidence="2 3" key="1">
    <citation type="submission" date="2021-06" db="EMBL/GenBank/DDBJ databases">
        <title>Caerostris extrusa draft genome.</title>
        <authorList>
            <person name="Kono N."/>
            <person name="Arakawa K."/>
        </authorList>
    </citation>
    <scope>NUCLEOTIDE SEQUENCE [LARGE SCALE GENOMIC DNA]</scope>
</reference>
<feature type="region of interest" description="Disordered" evidence="1">
    <location>
        <begin position="35"/>
        <end position="61"/>
    </location>
</feature>
<sequence length="120" mass="13225">MAFPSQLVSCFSFPGSNPCASDICLRPLRLKTEQQQAGHRVSTEHKRVYTVSETHAERDTGLVERDLSPEADSYDVPECLLSNDQASADNMPGFTNAFVTGIFSTQNRASNKIDSCYAVF</sequence>
<accession>A0AAV4Q768</accession>
<dbReference type="AlphaFoldDB" id="A0AAV4Q768"/>
<organism evidence="2 3">
    <name type="scientific">Caerostris extrusa</name>
    <name type="common">Bark spider</name>
    <name type="synonym">Caerostris bankana</name>
    <dbReference type="NCBI Taxonomy" id="172846"/>
    <lineage>
        <taxon>Eukaryota</taxon>
        <taxon>Metazoa</taxon>
        <taxon>Ecdysozoa</taxon>
        <taxon>Arthropoda</taxon>
        <taxon>Chelicerata</taxon>
        <taxon>Arachnida</taxon>
        <taxon>Araneae</taxon>
        <taxon>Araneomorphae</taxon>
        <taxon>Entelegynae</taxon>
        <taxon>Araneoidea</taxon>
        <taxon>Araneidae</taxon>
        <taxon>Caerostris</taxon>
    </lineage>
</organism>